<dbReference type="Pfam" id="PF02353">
    <property type="entry name" value="CMAS"/>
    <property type="match status" value="1"/>
</dbReference>
<dbReference type="PANTHER" id="PTHR43667">
    <property type="entry name" value="CYCLOPROPANE-FATTY-ACYL-PHOSPHOLIPID SYNTHASE"/>
    <property type="match status" value="1"/>
</dbReference>
<accession>A1AK94</accession>
<dbReference type="AlphaFoldDB" id="A1AK94"/>
<dbReference type="Gene3D" id="3.40.50.150">
    <property type="entry name" value="Vaccinia Virus protein VP39"/>
    <property type="match status" value="1"/>
</dbReference>
<dbReference type="eggNOG" id="COG2230">
    <property type="taxonomic scope" value="Bacteria"/>
</dbReference>
<proteinExistence type="inferred from homology"/>
<dbReference type="InterPro" id="IPR050723">
    <property type="entry name" value="CFA/CMAS"/>
</dbReference>
<feature type="active site" evidence="6">
    <location>
        <position position="394"/>
    </location>
</feature>
<evidence type="ECO:0000256" key="4">
    <source>
        <dbReference type="ARBA" id="ARBA00022691"/>
    </source>
</evidence>
<keyword evidence="2 7" id="KW-0489">Methyltransferase</keyword>
<evidence type="ECO:0000313" key="8">
    <source>
        <dbReference type="Proteomes" id="UP000006732"/>
    </source>
</evidence>
<gene>
    <name evidence="7" type="ordered locus">Ppro_0127</name>
</gene>
<dbReference type="OrthoDB" id="9782855at2"/>
<dbReference type="KEGG" id="ppd:Ppro_0127"/>
<dbReference type="CDD" id="cd02440">
    <property type="entry name" value="AdoMet_MTases"/>
    <property type="match status" value="1"/>
</dbReference>
<evidence type="ECO:0000256" key="6">
    <source>
        <dbReference type="PIRSR" id="PIRSR003085-1"/>
    </source>
</evidence>
<evidence type="ECO:0000256" key="1">
    <source>
        <dbReference type="ARBA" id="ARBA00010815"/>
    </source>
</evidence>
<dbReference type="SUPFAM" id="SSF53335">
    <property type="entry name" value="S-adenosyl-L-methionine-dependent methyltransferases"/>
    <property type="match status" value="1"/>
</dbReference>
<dbReference type="GO" id="GO:0032259">
    <property type="term" value="P:methylation"/>
    <property type="evidence" value="ECO:0007669"/>
    <property type="project" value="UniProtKB-KW"/>
</dbReference>
<keyword evidence="4" id="KW-0949">S-adenosyl-L-methionine</keyword>
<dbReference type="GO" id="GO:0008825">
    <property type="term" value="F:cyclopropane-fatty-acyl-phospholipid synthase activity"/>
    <property type="evidence" value="ECO:0007669"/>
    <property type="project" value="UniProtKB-EC"/>
</dbReference>
<evidence type="ECO:0000256" key="5">
    <source>
        <dbReference type="ARBA" id="ARBA00023098"/>
    </source>
</evidence>
<name>A1AK94_PELPD</name>
<protein>
    <submittedName>
        <fullName evidence="7">Cyclopropane-fatty-acyl-phospholipid synthase</fullName>
        <ecNumber evidence="7">2.1.1.79</ecNumber>
    </submittedName>
</protein>
<keyword evidence="8" id="KW-1185">Reference proteome</keyword>
<dbReference type="InterPro" id="IPR003333">
    <property type="entry name" value="CMAS"/>
</dbReference>
<comment type="similarity">
    <text evidence="1">Belongs to the CFA/CMAS family.</text>
</comment>
<dbReference type="HOGENOM" id="CLU_026434_0_2_7"/>
<sequence length="430" mass="48829">MNRNEQTCSSCPQTASTTNGIIDKLARSLVLNSLTAIRHGHLVLVDRDKRREFGRNDSELTSTVRVQHPDFYRRVAFGGSIAAGESYMDGLWTCSDLTALVRIMVRNQEAQQQLEGGLARLTVPLQRLLHRLNDNTRTGSRRNIAAHYDLGNDFYQLFLDPTMAYSCGIFERDNCTLEEASTAKFDRICRKLGLTADMKVLEIGTGWGGFAIHAARNYGCHVTTTTISQQQHDLAAERIAAAGLAECITLLQRDYRDLTGQFDRLVSIEMIEAVGHRHLPTYFRICSDRLKPDGAALIQAITMPDHHYGRYLKAPDFINRYIFPGSCCPSLHAISEAVARETDLRLTHLEDISLHYARTLREWSNAFHANLEQVRGMGFDERFIRMWEFYLCYCEGGFAERFTGDLQLLFTKPVYRNESLLHPLKRSAPL</sequence>
<dbReference type="InterPro" id="IPR029063">
    <property type="entry name" value="SAM-dependent_MTases_sf"/>
</dbReference>
<keyword evidence="5" id="KW-0443">Lipid metabolism</keyword>
<dbReference type="PIRSF" id="PIRSF003085">
    <property type="entry name" value="CMAS"/>
    <property type="match status" value="1"/>
</dbReference>
<dbReference type="EMBL" id="CP000482">
    <property type="protein sequence ID" value="ABK97764.1"/>
    <property type="molecule type" value="Genomic_DNA"/>
</dbReference>
<organism evidence="7 8">
    <name type="scientific">Pelobacter propionicus (strain DSM 2379 / NBRC 103807 / OttBd1)</name>
    <dbReference type="NCBI Taxonomy" id="338966"/>
    <lineage>
        <taxon>Bacteria</taxon>
        <taxon>Pseudomonadati</taxon>
        <taxon>Thermodesulfobacteriota</taxon>
        <taxon>Desulfuromonadia</taxon>
        <taxon>Desulfuromonadales</taxon>
        <taxon>Desulfuromonadaceae</taxon>
        <taxon>Pelobacter</taxon>
    </lineage>
</organism>
<dbReference type="GO" id="GO:0008610">
    <property type="term" value="P:lipid biosynthetic process"/>
    <property type="evidence" value="ECO:0007669"/>
    <property type="project" value="InterPro"/>
</dbReference>
<evidence type="ECO:0000256" key="3">
    <source>
        <dbReference type="ARBA" id="ARBA00022679"/>
    </source>
</evidence>
<dbReference type="PANTHER" id="PTHR43667:SF2">
    <property type="entry name" value="FATTY ACID C-METHYL TRANSFERASE"/>
    <property type="match status" value="1"/>
</dbReference>
<keyword evidence="3 7" id="KW-0808">Transferase</keyword>
<dbReference type="RefSeq" id="WP_011734078.1">
    <property type="nucleotide sequence ID" value="NC_008609.1"/>
</dbReference>
<dbReference type="EC" id="2.1.1.79" evidence="7"/>
<reference evidence="7 8" key="1">
    <citation type="submission" date="2006-10" db="EMBL/GenBank/DDBJ databases">
        <title>Complete sequence of chromosome of Pelobacter propionicus DSM 2379.</title>
        <authorList>
            <consortium name="US DOE Joint Genome Institute"/>
            <person name="Copeland A."/>
            <person name="Lucas S."/>
            <person name="Lapidus A."/>
            <person name="Barry K."/>
            <person name="Detter J.C."/>
            <person name="Glavina del Rio T."/>
            <person name="Hammon N."/>
            <person name="Israni S."/>
            <person name="Dalin E."/>
            <person name="Tice H."/>
            <person name="Pitluck S."/>
            <person name="Saunders E."/>
            <person name="Brettin T."/>
            <person name="Bruce D."/>
            <person name="Han C."/>
            <person name="Tapia R."/>
            <person name="Schmutz J."/>
            <person name="Larimer F."/>
            <person name="Land M."/>
            <person name="Hauser L."/>
            <person name="Kyrpides N."/>
            <person name="Kim E."/>
            <person name="Lovley D."/>
            <person name="Richardson P."/>
        </authorList>
    </citation>
    <scope>NUCLEOTIDE SEQUENCE [LARGE SCALE GENOMIC DNA]</scope>
    <source>
        <strain evidence="8">DSM 2379 / NBRC 103807 / OttBd1</strain>
    </source>
</reference>
<dbReference type="STRING" id="338966.Ppro_0127"/>
<evidence type="ECO:0000313" key="7">
    <source>
        <dbReference type="EMBL" id="ABK97764.1"/>
    </source>
</evidence>
<evidence type="ECO:0000256" key="2">
    <source>
        <dbReference type="ARBA" id="ARBA00022603"/>
    </source>
</evidence>
<dbReference type="Proteomes" id="UP000006732">
    <property type="component" value="Chromosome"/>
</dbReference>